<dbReference type="GO" id="GO:0019871">
    <property type="term" value="F:sodium channel inhibitor activity"/>
    <property type="evidence" value="ECO:0007669"/>
    <property type="project" value="TreeGrafter"/>
</dbReference>
<reference evidence="22" key="1">
    <citation type="submission" date="2015-11" db="EMBL/GenBank/DDBJ databases">
        <authorList>
            <consortium name="International Coturnix japonica Genome Analysis Consortium"/>
            <person name="Warren W."/>
            <person name="Burt D.W."/>
            <person name="Antin P.B."/>
            <person name="Lanford R."/>
            <person name="Gros J."/>
            <person name="Wilson R.K."/>
        </authorList>
    </citation>
    <scope>NUCLEOTIDE SEQUENCE [LARGE SCALE GENOMIC DNA]</scope>
</reference>
<dbReference type="InterPro" id="IPR013106">
    <property type="entry name" value="Ig_V-set"/>
</dbReference>
<keyword evidence="11" id="KW-0406">Ion transport</keyword>
<dbReference type="AlphaFoldDB" id="A0A8C2T7J5"/>
<dbReference type="InterPro" id="IPR027098">
    <property type="entry name" value="Na_channel_b1/b3"/>
</dbReference>
<reference evidence="22" key="3">
    <citation type="submission" date="2025-09" db="UniProtKB">
        <authorList>
            <consortium name="Ensembl"/>
        </authorList>
    </citation>
    <scope>IDENTIFICATION</scope>
</reference>
<evidence type="ECO:0000256" key="6">
    <source>
        <dbReference type="ARBA" id="ARBA00022692"/>
    </source>
</evidence>
<dbReference type="GO" id="GO:0030018">
    <property type="term" value="C:Z disc"/>
    <property type="evidence" value="ECO:0007669"/>
    <property type="project" value="Ensembl"/>
</dbReference>
<dbReference type="SUPFAM" id="SSF48726">
    <property type="entry name" value="Immunoglobulin"/>
    <property type="match status" value="1"/>
</dbReference>
<evidence type="ECO:0000313" key="22">
    <source>
        <dbReference type="Ensembl" id="ENSCJPP00005009640.1"/>
    </source>
</evidence>
<evidence type="ECO:0000256" key="1">
    <source>
        <dbReference type="ARBA" id="ARBA00004251"/>
    </source>
</evidence>
<dbReference type="GO" id="GO:0086015">
    <property type="term" value="P:SA node cell action potential"/>
    <property type="evidence" value="ECO:0007669"/>
    <property type="project" value="Ensembl"/>
</dbReference>
<evidence type="ECO:0000256" key="8">
    <source>
        <dbReference type="ARBA" id="ARBA00022882"/>
    </source>
</evidence>
<keyword evidence="8" id="KW-0851">Voltage-gated channel</keyword>
<dbReference type="GeneTree" id="ENSGT00390000018560"/>
<dbReference type="FunFam" id="2.60.40.10:FF:000375">
    <property type="entry name" value="Sodium channel beta 1 subunit"/>
    <property type="match status" value="1"/>
</dbReference>
<evidence type="ECO:0000256" key="5">
    <source>
        <dbReference type="ARBA" id="ARBA00022475"/>
    </source>
</evidence>
<evidence type="ECO:0000256" key="13">
    <source>
        <dbReference type="ARBA" id="ARBA00023157"/>
    </source>
</evidence>
<evidence type="ECO:0000256" key="9">
    <source>
        <dbReference type="ARBA" id="ARBA00022989"/>
    </source>
</evidence>
<keyword evidence="3" id="KW-0813">Transport</keyword>
<dbReference type="InterPro" id="IPR007110">
    <property type="entry name" value="Ig-like_dom"/>
</dbReference>
<evidence type="ECO:0000256" key="16">
    <source>
        <dbReference type="ARBA" id="ARBA00023303"/>
    </source>
</evidence>
<evidence type="ECO:0000256" key="2">
    <source>
        <dbReference type="ARBA" id="ARBA00010404"/>
    </source>
</evidence>
<evidence type="ECO:0000256" key="11">
    <source>
        <dbReference type="ARBA" id="ARBA00023065"/>
    </source>
</evidence>
<evidence type="ECO:0000256" key="19">
    <source>
        <dbReference type="ARBA" id="ARBA00049669"/>
    </source>
</evidence>
<evidence type="ECO:0000256" key="15">
    <source>
        <dbReference type="ARBA" id="ARBA00023201"/>
    </source>
</evidence>
<organism evidence="22 23">
    <name type="scientific">Coturnix japonica</name>
    <name type="common">Japanese quail</name>
    <name type="synonym">Coturnix coturnix japonica</name>
    <dbReference type="NCBI Taxonomy" id="93934"/>
    <lineage>
        <taxon>Eukaryota</taxon>
        <taxon>Metazoa</taxon>
        <taxon>Chordata</taxon>
        <taxon>Craniata</taxon>
        <taxon>Vertebrata</taxon>
        <taxon>Euteleostomi</taxon>
        <taxon>Archelosauria</taxon>
        <taxon>Archosauria</taxon>
        <taxon>Dinosauria</taxon>
        <taxon>Saurischia</taxon>
        <taxon>Theropoda</taxon>
        <taxon>Coelurosauria</taxon>
        <taxon>Aves</taxon>
        <taxon>Neognathae</taxon>
        <taxon>Galloanserae</taxon>
        <taxon>Galliformes</taxon>
        <taxon>Phasianidae</taxon>
        <taxon>Perdicinae</taxon>
        <taxon>Coturnix</taxon>
    </lineage>
</organism>
<keyword evidence="12" id="KW-0472">Membrane</keyword>
<keyword evidence="4" id="KW-0894">Sodium channel</keyword>
<evidence type="ECO:0000256" key="18">
    <source>
        <dbReference type="ARBA" id="ARBA00044530"/>
    </source>
</evidence>
<dbReference type="InterPro" id="IPR013783">
    <property type="entry name" value="Ig-like_fold"/>
</dbReference>
<dbReference type="GO" id="GO:0001518">
    <property type="term" value="C:voltage-gated sodium channel complex"/>
    <property type="evidence" value="ECO:0007669"/>
    <property type="project" value="Ensembl"/>
</dbReference>
<evidence type="ECO:0000256" key="14">
    <source>
        <dbReference type="ARBA" id="ARBA00023180"/>
    </source>
</evidence>
<dbReference type="Pfam" id="PF07686">
    <property type="entry name" value="V-set"/>
    <property type="match status" value="1"/>
</dbReference>
<dbReference type="GO" id="GO:0086005">
    <property type="term" value="P:ventricular cardiac muscle cell action potential"/>
    <property type="evidence" value="ECO:0007669"/>
    <property type="project" value="Ensembl"/>
</dbReference>
<keyword evidence="6" id="KW-0812">Transmembrane</keyword>
<keyword evidence="15" id="KW-0739">Sodium transport</keyword>
<keyword evidence="7 20" id="KW-0732">Signal</keyword>
<evidence type="ECO:0000256" key="12">
    <source>
        <dbReference type="ARBA" id="ARBA00023136"/>
    </source>
</evidence>
<name>A0A8C2T7J5_COTJA</name>
<protein>
    <recommendedName>
        <fullName evidence="18">Sodium channel regulatory subunit beta-3</fullName>
    </recommendedName>
</protein>
<evidence type="ECO:0000256" key="3">
    <source>
        <dbReference type="ARBA" id="ARBA00022448"/>
    </source>
</evidence>
<feature type="signal peptide" evidence="20">
    <location>
        <begin position="1"/>
        <end position="31"/>
    </location>
</feature>
<evidence type="ECO:0000313" key="23">
    <source>
        <dbReference type="Proteomes" id="UP000694412"/>
    </source>
</evidence>
<keyword evidence="9" id="KW-1133">Transmembrane helix</keyword>
<keyword evidence="14" id="KW-0325">Glycoprotein</keyword>
<dbReference type="GO" id="GO:0044325">
    <property type="term" value="F:transmembrane transporter binding"/>
    <property type="evidence" value="ECO:0007669"/>
    <property type="project" value="Ensembl"/>
</dbReference>
<dbReference type="PANTHER" id="PTHR10546">
    <property type="entry name" value="SODIUM CHANNEL SUBUNIT BETA-1 AND 3"/>
    <property type="match status" value="1"/>
</dbReference>
<comment type="subunit">
    <text evidence="19">A voltage-gated sodium (Nav) channel consists of an ion-conducting pore-forming alpha subunit functional on its own that is regulated by one or more beta subunits. Forms homodimers and homotrimers. SCN3B is non-covalently associated with alpha subunits and induces the formation of alpha subunit oligomers, including trimers. Interacts with SCN5A/Nav1.5; regulatory subunit of SCN5A/Nav1.5. Interacts with SCN7A/Nav2.1; probable regulatory subunit of SCN7A/Nav2.1. Interacts with SCN10A; regulatory subunit of SCN10A/Nav1.8. Interacts with NFASC; probably involved in targeting the sodium channels to the nodes of Ranvier.</text>
</comment>
<dbReference type="PANTHER" id="PTHR10546:SF1">
    <property type="entry name" value="SODIUM CHANNEL SUBUNIT BETA-3"/>
    <property type="match status" value="1"/>
</dbReference>
<feature type="chain" id="PRO_5034876238" description="Sodium channel regulatory subunit beta-3" evidence="20">
    <location>
        <begin position="32"/>
        <end position="254"/>
    </location>
</feature>
<evidence type="ECO:0000256" key="10">
    <source>
        <dbReference type="ARBA" id="ARBA00023053"/>
    </source>
</evidence>
<dbReference type="GO" id="GO:0060371">
    <property type="term" value="P:regulation of atrial cardiac muscle cell membrane depolarization"/>
    <property type="evidence" value="ECO:0007669"/>
    <property type="project" value="Ensembl"/>
</dbReference>
<keyword evidence="13" id="KW-1015">Disulfide bond</keyword>
<dbReference type="GO" id="GO:0086014">
    <property type="term" value="P:atrial cardiac muscle cell action potential"/>
    <property type="evidence" value="ECO:0007669"/>
    <property type="project" value="Ensembl"/>
</dbReference>
<dbReference type="GO" id="GO:0010765">
    <property type="term" value="P:positive regulation of sodium ion transport"/>
    <property type="evidence" value="ECO:0007669"/>
    <property type="project" value="Ensembl"/>
</dbReference>
<keyword evidence="17" id="KW-0393">Immunoglobulin domain</keyword>
<feature type="domain" description="Ig-like" evidence="21">
    <location>
        <begin position="12"/>
        <end position="138"/>
    </location>
</feature>
<keyword evidence="5" id="KW-1003">Cell membrane</keyword>
<dbReference type="Proteomes" id="UP000694412">
    <property type="component" value="Chromosome 24"/>
</dbReference>
<dbReference type="PROSITE" id="PS50835">
    <property type="entry name" value="IG_LIKE"/>
    <property type="match status" value="1"/>
</dbReference>
<dbReference type="GO" id="GO:0072659">
    <property type="term" value="P:protein localization to plasma membrane"/>
    <property type="evidence" value="ECO:0007669"/>
    <property type="project" value="Ensembl"/>
</dbReference>
<dbReference type="InterPro" id="IPR036179">
    <property type="entry name" value="Ig-like_dom_sf"/>
</dbReference>
<dbReference type="SMART" id="SM00409">
    <property type="entry name" value="IG"/>
    <property type="match status" value="1"/>
</dbReference>
<keyword evidence="23" id="KW-1185">Reference proteome</keyword>
<sequence>MSSSFGTMAALPRLICASSAALVVWAGFCSAVCVEVPSETEAVQGTDMKLLCISCMKREEVTASTVVEWFYRPEGGKDEPIYEHRKMNHEFPSRFSGRIQWNGSKDMQDVSITVLNVTLNDSGIYTCNITREFEFEIHRPLFTSSRLIHLTVVEEGMEGWQKSWRVLIGHGCFIQGWDLDCIAGGGSSRGFHFGQSPHLSPGGSEMLQHRFCLATHSRSFLTSTPSLSELILHFDFSLLHPPSLCTALLSYHYS</sequence>
<evidence type="ECO:0000256" key="7">
    <source>
        <dbReference type="ARBA" id="ARBA00022729"/>
    </source>
</evidence>
<evidence type="ECO:0000259" key="21">
    <source>
        <dbReference type="PROSITE" id="PS50835"/>
    </source>
</evidence>
<comment type="subcellular location">
    <subcellularLocation>
        <location evidence="1">Cell membrane</location>
        <topology evidence="1">Single-pass type I membrane protein</topology>
    </subcellularLocation>
</comment>
<dbReference type="InterPro" id="IPR003599">
    <property type="entry name" value="Ig_sub"/>
</dbReference>
<evidence type="ECO:0000256" key="20">
    <source>
        <dbReference type="SAM" id="SignalP"/>
    </source>
</evidence>
<dbReference type="Gene3D" id="2.60.40.10">
    <property type="entry name" value="Immunoglobulins"/>
    <property type="match status" value="1"/>
</dbReference>
<proteinExistence type="inferred from homology"/>
<keyword evidence="16" id="KW-0407">Ion channel</keyword>
<dbReference type="GO" id="GO:0010460">
    <property type="term" value="P:positive regulation of heart rate"/>
    <property type="evidence" value="ECO:0007669"/>
    <property type="project" value="Ensembl"/>
</dbReference>
<dbReference type="GO" id="GO:0005829">
    <property type="term" value="C:cytosol"/>
    <property type="evidence" value="ECO:0007669"/>
    <property type="project" value="Ensembl"/>
</dbReference>
<accession>A0A8C2T7J5</accession>
<comment type="similarity">
    <text evidence="2">Belongs to the sodium channel auxiliary subunit SCN3B (TC 8.A.17) family.</text>
</comment>
<evidence type="ECO:0000256" key="17">
    <source>
        <dbReference type="ARBA" id="ARBA00023319"/>
    </source>
</evidence>
<evidence type="ECO:0000256" key="4">
    <source>
        <dbReference type="ARBA" id="ARBA00022461"/>
    </source>
</evidence>
<dbReference type="Ensembl" id="ENSCJPT00005014378.1">
    <property type="protein sequence ID" value="ENSCJPP00005009640.1"/>
    <property type="gene ID" value="ENSCJPG00005008446.1"/>
</dbReference>
<dbReference type="GO" id="GO:0086091">
    <property type="term" value="P:regulation of heart rate by cardiac conduction"/>
    <property type="evidence" value="ECO:0007669"/>
    <property type="project" value="Ensembl"/>
</dbReference>
<reference evidence="22" key="2">
    <citation type="submission" date="2025-08" db="UniProtKB">
        <authorList>
            <consortium name="Ensembl"/>
        </authorList>
    </citation>
    <scope>IDENTIFICATION</scope>
</reference>
<gene>
    <name evidence="22" type="primary">SCN3B</name>
</gene>
<dbReference type="GO" id="GO:0086006">
    <property type="term" value="F:voltage-gated sodium channel activity involved in cardiac muscle cell action potential"/>
    <property type="evidence" value="ECO:0007669"/>
    <property type="project" value="Ensembl"/>
</dbReference>
<keyword evidence="10" id="KW-0915">Sodium</keyword>
<dbReference type="GO" id="GO:0060373">
    <property type="term" value="P:regulation of ventricular cardiac muscle cell membrane depolarization"/>
    <property type="evidence" value="ECO:0007669"/>
    <property type="project" value="Ensembl"/>
</dbReference>